<name>A0ACD5YXD5_AVESA</name>
<dbReference type="EnsemblPlants" id="AVESA.00010b.r2.6AG1054430.1">
    <property type="protein sequence ID" value="AVESA.00010b.r2.6AG1054430.1.CDS.1"/>
    <property type="gene ID" value="AVESA.00010b.r2.6AG1054430"/>
</dbReference>
<organism evidence="1 2">
    <name type="scientific">Avena sativa</name>
    <name type="common">Oat</name>
    <dbReference type="NCBI Taxonomy" id="4498"/>
    <lineage>
        <taxon>Eukaryota</taxon>
        <taxon>Viridiplantae</taxon>
        <taxon>Streptophyta</taxon>
        <taxon>Embryophyta</taxon>
        <taxon>Tracheophyta</taxon>
        <taxon>Spermatophyta</taxon>
        <taxon>Magnoliopsida</taxon>
        <taxon>Liliopsida</taxon>
        <taxon>Poales</taxon>
        <taxon>Poaceae</taxon>
        <taxon>BOP clade</taxon>
        <taxon>Pooideae</taxon>
        <taxon>Poodae</taxon>
        <taxon>Poeae</taxon>
        <taxon>Poeae Chloroplast Group 1 (Aveneae type)</taxon>
        <taxon>Aveninae</taxon>
        <taxon>Avena</taxon>
    </lineage>
</organism>
<evidence type="ECO:0000313" key="1">
    <source>
        <dbReference type="EnsemblPlants" id="AVESA.00010b.r2.6AG1054430.1.CDS.1"/>
    </source>
</evidence>
<protein>
    <submittedName>
        <fullName evidence="1">Uncharacterized protein</fullName>
    </submittedName>
</protein>
<sequence>MASTISILLSYLLLVVLILLQFTDSATTTPKPKIATEHKPHPWKSHTYIVHTNQLLKPSKFTSLERWYASMVAAHSPRGSGTNSSARILYTYDTVLHGFAVRLTTDEAQRLSRLPGVSGVYKNRMYYTQTTRSPGFLGLSPESGAWPDSEFGDGIIIGFIDTGIWPEHASFDDSGLGPVRPTWRGRCVDAQEEFNSSLCNNKLVGAKVFVKEPGGTFTPRDKFGHGTHVAATAAGSKVPGANLLNFSRGVSRGIAPKAKIAMYKACTKEGRCSEWGITAAIDAAVSDGVDIISVSISGDNKPFYDDVFAIATFGAESRGVLVVLAGGNRGPRASTVTHLAPWMLSVGAATTDRVFPAKLKLGNGLLLTGQSLYTMKAQGVSMIPLVHSSCNQKDLTPDRVMGKIVVCSIEAEGVWSGMYLERAGGAGLVAADSYERFRDAVLARGFSLPGLFLGNAAGKMLDDYMSSVPYPVASLVFSCDTVTGANRAPMVAGFSSRGPNAVAPEILKPDVVAPGVNILAAWSGGAPSRAEFNIISGTSMACPHVAGVAALVKRRHGDWTPAMVRSALMTSALTVDNTGKQILDNGVDDIDGGGVVDATPFVAGAGFVVPRRAMDPGLVYEAGAQDYVGFLCSLNYTVEQTRRFVPGLNKCTRTLPGGVANLNYPSLVVVFDINTRVRTLKRTVTKVSVQPETYAVTVAAPDGVQVTVKPSILEFRKRGEKRSYTVEFRIEAGGDTKLARWGFGFISWENRKHQVRSPIAFKWEN</sequence>
<keyword evidence="2" id="KW-1185">Reference proteome</keyword>
<reference evidence="1" key="2">
    <citation type="submission" date="2025-09" db="UniProtKB">
        <authorList>
            <consortium name="EnsemblPlants"/>
        </authorList>
    </citation>
    <scope>IDENTIFICATION</scope>
</reference>
<evidence type="ECO:0000313" key="2">
    <source>
        <dbReference type="Proteomes" id="UP001732700"/>
    </source>
</evidence>
<proteinExistence type="predicted"/>
<reference evidence="1" key="1">
    <citation type="submission" date="2021-05" db="EMBL/GenBank/DDBJ databases">
        <authorList>
            <person name="Scholz U."/>
            <person name="Mascher M."/>
            <person name="Fiebig A."/>
        </authorList>
    </citation>
    <scope>NUCLEOTIDE SEQUENCE [LARGE SCALE GENOMIC DNA]</scope>
</reference>
<accession>A0ACD5YXD5</accession>
<dbReference type="Proteomes" id="UP001732700">
    <property type="component" value="Chromosome 6A"/>
</dbReference>